<sequence length="610" mass="70690">MKVVIKARRLPAIEAGLHDKPFQLAFDFQSLDIPFVATDDEYLFEISGTEFELARLSQASFSLDINGDELGLAIQRHDSRLFLEPYYLDERADRYGRVLPFFQTFGFVQLKITATGPNIDQTYYSDYLQVALRESEAAQDLKAMSEYVLEKSEWFAGAEGYHGQHLLQRGELEEVRARLHYFEKAIQTYESQFVFFSSHAKTRTKDIYKRDGFEKLRQFDARTLTYVLSHPEELMEVRSNSGIALGGHFYAPRHTLVAHRTITKDTPENRAIMAFLKTLENSSIQFKKELDSAARTYGFSNNLPDGYISSTDAIFDNLRADWIEVLKELQQFAQRLEKIQRAYEHILLPVNEPILNLPEATSTFKTEPHYRLLYELMAEGFNMKPLVLKHDQGLLLMLVNSQLYEYFTLAKLYEGMLQDGFSLKQAYHFKYPLADSIQYYSNAEFANTFVFARGETTYTLYYQPIIYGRNGGHENGIHLKRITRMSLKSQNSKTGVYVPDIVIKIESEGQESYIIGDSKYSALCTVRERYAKELAFRYLLTIRPTVKNATIRGLYIYYGKRYEGSEEEINAWDLLSEDDRSEPMFVLQGLFPKKNLKIGDYLPSYLNEVF</sequence>
<dbReference type="InterPro" id="IPR018633">
    <property type="entry name" value="DUF2357"/>
</dbReference>
<comment type="caution">
    <text evidence="2">The sequence shown here is derived from an EMBL/GenBank/DDBJ whole genome shotgun (WGS) entry which is preliminary data.</text>
</comment>
<evidence type="ECO:0000313" key="2">
    <source>
        <dbReference type="EMBL" id="MBM6929385.1"/>
    </source>
</evidence>
<evidence type="ECO:0000259" key="1">
    <source>
        <dbReference type="Pfam" id="PF09823"/>
    </source>
</evidence>
<proteinExistence type="predicted"/>
<name>A0ABS2GU49_9BURK</name>
<dbReference type="Proteomes" id="UP000777002">
    <property type="component" value="Unassembled WGS sequence"/>
</dbReference>
<evidence type="ECO:0000313" key="3">
    <source>
        <dbReference type="Proteomes" id="UP000777002"/>
    </source>
</evidence>
<feature type="domain" description="DUF2357" evidence="1">
    <location>
        <begin position="212"/>
        <end position="331"/>
    </location>
</feature>
<reference evidence="2 3" key="1">
    <citation type="journal article" date="2021" name="Sci. Rep.">
        <title>The distribution of antibiotic resistance genes in chicken gut microbiota commensals.</title>
        <authorList>
            <person name="Juricova H."/>
            <person name="Matiasovicova J."/>
            <person name="Kubasova T."/>
            <person name="Cejkova D."/>
            <person name="Rychlik I."/>
        </authorList>
    </citation>
    <scope>NUCLEOTIDE SEQUENCE [LARGE SCALE GENOMIC DNA]</scope>
    <source>
        <strain evidence="2 3">An562</strain>
    </source>
</reference>
<organism evidence="2 3">
    <name type="scientific">Parasutterella secunda</name>
    <dbReference type="NCBI Taxonomy" id="626947"/>
    <lineage>
        <taxon>Bacteria</taxon>
        <taxon>Pseudomonadati</taxon>
        <taxon>Pseudomonadota</taxon>
        <taxon>Betaproteobacteria</taxon>
        <taxon>Burkholderiales</taxon>
        <taxon>Sutterellaceae</taxon>
        <taxon>Parasutterella</taxon>
    </lineage>
</organism>
<dbReference type="EMBL" id="JACJKX010000025">
    <property type="protein sequence ID" value="MBM6929385.1"/>
    <property type="molecule type" value="Genomic_DNA"/>
</dbReference>
<dbReference type="RefSeq" id="WP_205050967.1">
    <property type="nucleotide sequence ID" value="NZ_JACJKX010000025.1"/>
</dbReference>
<accession>A0ABS2GU49</accession>
<dbReference type="Pfam" id="PF09823">
    <property type="entry name" value="DUF2357"/>
    <property type="match status" value="1"/>
</dbReference>
<gene>
    <name evidence="2" type="ORF">H5985_08930</name>
</gene>
<keyword evidence="3" id="KW-1185">Reference proteome</keyword>
<protein>
    <submittedName>
        <fullName evidence="2">DUF2357 domain-containing protein</fullName>
    </submittedName>
</protein>